<sequence length="358" mass="40004">MDNQSDIDGITGPRKRGRPRKNKIIDKPMKLVEQKKRMVKETDSREIILHIPLFGGSKIKKSSSSVSMEESENVEEGGGGGKDDSGGNAFVSETNDAAGDEAILTISDQDSEPSDQDTYHVEQLLNENKKLQRLIKQLKSENLVLKNAVSEAAVSASREISVVPMNISFIDCRSGKMVVCERTEVCCWWDTCKFESFPVFIPERYYGGNFYVFGCFCSFDCAAAYNLKLNDYKVADRYSLIKKLHFMIKGVNEEIPIAPPREILDKFGGYKTIEEYRGIARTLGKEYKLLLPPMINQLACIEEKTKESDGRKGMGVTNFGQQFGGKVGGGNNMLPVKKKSLYNSNNLDIIDTIGIKEK</sequence>
<gene>
    <name evidence="3" type="ORF">Hyperionvirus19_3</name>
</gene>
<protein>
    <recommendedName>
        <fullName evidence="4">MYM-type domain-containing protein</fullName>
    </recommendedName>
</protein>
<evidence type="ECO:0000313" key="3">
    <source>
        <dbReference type="EMBL" id="AYV84179.1"/>
    </source>
</evidence>
<reference evidence="3" key="1">
    <citation type="submission" date="2018-10" db="EMBL/GenBank/DDBJ databases">
        <title>Hidden diversity of soil giant viruses.</title>
        <authorList>
            <person name="Schulz F."/>
            <person name="Alteio L."/>
            <person name="Goudeau D."/>
            <person name="Ryan E.M."/>
            <person name="Malmstrom R.R."/>
            <person name="Blanchard J."/>
            <person name="Woyke T."/>
        </authorList>
    </citation>
    <scope>NUCLEOTIDE SEQUENCE</scope>
    <source>
        <strain evidence="3">HYV1</strain>
    </source>
</reference>
<proteinExistence type="predicted"/>
<feature type="region of interest" description="Disordered" evidence="2">
    <location>
        <begin position="57"/>
        <end position="93"/>
    </location>
</feature>
<evidence type="ECO:0008006" key="4">
    <source>
        <dbReference type="Google" id="ProtNLM"/>
    </source>
</evidence>
<dbReference type="EMBL" id="MK072401">
    <property type="protein sequence ID" value="AYV84179.1"/>
    <property type="molecule type" value="Genomic_DNA"/>
</dbReference>
<name>A0A3G5AFM2_9VIRU</name>
<organism evidence="3">
    <name type="scientific">Hyperionvirus sp</name>
    <dbReference type="NCBI Taxonomy" id="2487770"/>
    <lineage>
        <taxon>Viruses</taxon>
        <taxon>Varidnaviria</taxon>
        <taxon>Bamfordvirae</taxon>
        <taxon>Nucleocytoviricota</taxon>
        <taxon>Megaviricetes</taxon>
        <taxon>Imitervirales</taxon>
        <taxon>Mimiviridae</taxon>
        <taxon>Klosneuvirinae</taxon>
    </lineage>
</organism>
<accession>A0A3G5AFM2</accession>
<feature type="region of interest" description="Disordered" evidence="2">
    <location>
        <begin position="1"/>
        <end position="25"/>
    </location>
</feature>
<feature type="compositionally biased region" description="Basic residues" evidence="2">
    <location>
        <begin position="13"/>
        <end position="22"/>
    </location>
</feature>
<feature type="coiled-coil region" evidence="1">
    <location>
        <begin position="121"/>
        <end position="151"/>
    </location>
</feature>
<keyword evidence="1" id="KW-0175">Coiled coil</keyword>
<evidence type="ECO:0000256" key="2">
    <source>
        <dbReference type="SAM" id="MobiDB-lite"/>
    </source>
</evidence>
<evidence type="ECO:0000256" key="1">
    <source>
        <dbReference type="SAM" id="Coils"/>
    </source>
</evidence>